<dbReference type="SMART" id="SM00382">
    <property type="entry name" value="AAA"/>
    <property type="match status" value="1"/>
</dbReference>
<dbReference type="GO" id="GO:0005524">
    <property type="term" value="F:ATP binding"/>
    <property type="evidence" value="ECO:0007669"/>
    <property type="project" value="InterPro"/>
</dbReference>
<feature type="domain" description="AAA+ ATPase" evidence="3">
    <location>
        <begin position="463"/>
        <end position="621"/>
    </location>
</feature>
<dbReference type="Pfam" id="PF00004">
    <property type="entry name" value="AAA"/>
    <property type="match status" value="1"/>
</dbReference>
<sequence>MRIRRKECAGAGELEPLPMIDGPSSMASDLNPKADRPNKRRKTTLLTNNTEDEGRRTKRKVTDPLSGQNAVNLDITPQVADLPAPIQPIYPMPTIYSMPPPVPSYYPPPSYPKIPAEFFTVPAHTIQVYTIQACIIQACIIQACIIQAHTIQACIIQAYITQAYITQAYITQAYMIQAYMIQACIIQAYTIRACIIQAWFIPVYMIRAYMIRAYVIQAYIIQAYLLRAYLFQAYLCQTRLLQERLPSYQPPSHRQSRNQKVVSGQANGPWTESLPVAEVKGYAVGLAGAESILQSIVKTYDLPAILTALRQANSYDIPRPPPELRLPHKHFESGPKIQRRIRPQLKTYQAPSRSTIVESSEDELGQNVHPVIGKLFNSLKTSLSAYDRSDCESSSWAQKLLGPPKKKKKRSKLDGFIVSSEDEADELDEISDADNEWMSPRKETAKTVIRTGDLAAKAKEARLTNAIVISGPHGCGKTAAVYAIAKELDYEVFEINASSRRSGKDVIEKLWISTLRRPGDPAATSTTKPNLEEPKGEAATPKAGQPSKSQKQSLILLEEVDVLYEEDKQFWVTIMTLIAQSKRPFVMTCNDENLVPLQSLSLHGIFRFTPPPTDLAVDAMLLIAANEGHALERRPVEDLYLMRCKDLRASLTDLNYWCQLGGDVVRVVSEGTYRTGMGCFARDVVTSCATEAEVEAELVDQTWEWWGVDCDGFLEVKNPKAFPARHREEGADAAKATATAMARKQTLASLDMYAGLIESMSAADILAAGGFGQRFDESIDATLPEINSRARDDFTLGRAVLDAPVTTHHCPLSNHISTATKCLARAVFRDTAQRRHLAHETSAAAPLNEASAITNIRAAADGHQSRHSISRMDMGFAFDPIAASDKFPTSALGYLDPSVFDRTMRLITLDVAPYVRAIVAFDERLKKERLRLGNLVLLNESSTPLSQRPAKRQRQTRAALSALEGGPRSTTRRERYFSVDLNPYLVMRTGGKGWQDAVDEIMEKAALEARLKEAAVDQAAAAWVSMSSPSPGSVLGSERRGRPPRLWWRGGCCDAYGYTECTQHVVWKGKC</sequence>
<dbReference type="PANTHER" id="PTHR23389">
    <property type="entry name" value="CHROMOSOME TRANSMISSION FIDELITY FACTOR 18"/>
    <property type="match status" value="1"/>
</dbReference>
<dbReference type="InterPro" id="IPR027417">
    <property type="entry name" value="P-loop_NTPase"/>
</dbReference>
<name>A0A9P1HAE8_9PEZI</name>
<comment type="caution">
    <text evidence="4">The sequence shown here is derived from an EMBL/GenBank/DDBJ whole genome shotgun (WGS) entry which is preliminary data.</text>
</comment>
<dbReference type="AlphaFoldDB" id="A0A9P1HAE8"/>
<feature type="region of interest" description="Disordered" evidence="1">
    <location>
        <begin position="1"/>
        <end position="62"/>
    </location>
</feature>
<feature type="region of interest" description="Disordered" evidence="1">
    <location>
        <begin position="518"/>
        <end position="550"/>
    </location>
</feature>
<protein>
    <recommendedName>
        <fullName evidence="3">AAA+ ATPase domain-containing protein</fullName>
    </recommendedName>
</protein>
<keyword evidence="2" id="KW-0472">Membrane</keyword>
<dbReference type="SUPFAM" id="SSF141571">
    <property type="entry name" value="Pentapeptide repeat-like"/>
    <property type="match status" value="1"/>
</dbReference>
<evidence type="ECO:0000313" key="5">
    <source>
        <dbReference type="Proteomes" id="UP000838763"/>
    </source>
</evidence>
<keyword evidence="2" id="KW-0812">Transmembrane</keyword>
<organism evidence="4 5">
    <name type="scientific">Parascedosporium putredinis</name>
    <dbReference type="NCBI Taxonomy" id="1442378"/>
    <lineage>
        <taxon>Eukaryota</taxon>
        <taxon>Fungi</taxon>
        <taxon>Dikarya</taxon>
        <taxon>Ascomycota</taxon>
        <taxon>Pezizomycotina</taxon>
        <taxon>Sordariomycetes</taxon>
        <taxon>Hypocreomycetidae</taxon>
        <taxon>Microascales</taxon>
        <taxon>Microascaceae</taxon>
        <taxon>Parascedosporium</taxon>
    </lineage>
</organism>
<evidence type="ECO:0000259" key="3">
    <source>
        <dbReference type="SMART" id="SM00382"/>
    </source>
</evidence>
<dbReference type="EMBL" id="CALLCH030000019">
    <property type="protein sequence ID" value="CAI4218988.1"/>
    <property type="molecule type" value="Genomic_DNA"/>
</dbReference>
<keyword evidence="5" id="KW-1185">Reference proteome</keyword>
<dbReference type="GO" id="GO:0005634">
    <property type="term" value="C:nucleus"/>
    <property type="evidence" value="ECO:0007669"/>
    <property type="project" value="TreeGrafter"/>
</dbReference>
<evidence type="ECO:0000313" key="4">
    <source>
        <dbReference type="EMBL" id="CAI4218988.1"/>
    </source>
</evidence>
<dbReference type="CDD" id="cd00009">
    <property type="entry name" value="AAA"/>
    <property type="match status" value="1"/>
</dbReference>
<proteinExistence type="predicted"/>
<dbReference type="GO" id="GO:0016887">
    <property type="term" value="F:ATP hydrolysis activity"/>
    <property type="evidence" value="ECO:0007669"/>
    <property type="project" value="InterPro"/>
</dbReference>
<dbReference type="Proteomes" id="UP000838763">
    <property type="component" value="Unassembled WGS sequence"/>
</dbReference>
<dbReference type="SUPFAM" id="SSF52540">
    <property type="entry name" value="P-loop containing nucleoside triphosphate hydrolases"/>
    <property type="match status" value="1"/>
</dbReference>
<dbReference type="InterPro" id="IPR003593">
    <property type="entry name" value="AAA+_ATPase"/>
</dbReference>
<dbReference type="PANTHER" id="PTHR23389:SF21">
    <property type="entry name" value="ATPASE FAMILY AAA DOMAIN-CONTAINING PROTEIN 5"/>
    <property type="match status" value="1"/>
</dbReference>
<feature type="region of interest" description="Disordered" evidence="1">
    <location>
        <begin position="943"/>
        <end position="969"/>
    </location>
</feature>
<keyword evidence="2" id="KW-1133">Transmembrane helix</keyword>
<reference evidence="4" key="1">
    <citation type="submission" date="2022-11" db="EMBL/GenBank/DDBJ databases">
        <authorList>
            <person name="Scott C."/>
            <person name="Bruce N."/>
        </authorList>
    </citation>
    <scope>NUCLEOTIDE SEQUENCE</scope>
</reference>
<evidence type="ECO:0000256" key="1">
    <source>
        <dbReference type="SAM" id="MobiDB-lite"/>
    </source>
</evidence>
<accession>A0A9P1HAE8</accession>
<evidence type="ECO:0000256" key="2">
    <source>
        <dbReference type="SAM" id="Phobius"/>
    </source>
</evidence>
<gene>
    <name evidence="4" type="ORF">PPNO1_LOCUS8560</name>
</gene>
<dbReference type="GO" id="GO:0003677">
    <property type="term" value="F:DNA binding"/>
    <property type="evidence" value="ECO:0007669"/>
    <property type="project" value="TreeGrafter"/>
</dbReference>
<dbReference type="InterPro" id="IPR003959">
    <property type="entry name" value="ATPase_AAA_core"/>
</dbReference>
<dbReference type="OrthoDB" id="9996895at2759"/>
<dbReference type="Gene3D" id="3.40.50.300">
    <property type="entry name" value="P-loop containing nucleotide triphosphate hydrolases"/>
    <property type="match status" value="1"/>
</dbReference>
<feature type="transmembrane region" description="Helical" evidence="2">
    <location>
        <begin position="179"/>
        <end position="201"/>
    </location>
</feature>